<evidence type="ECO:0000256" key="1">
    <source>
        <dbReference type="SAM" id="MobiDB-lite"/>
    </source>
</evidence>
<comment type="caution">
    <text evidence="2">The sequence shown here is derived from an EMBL/GenBank/DDBJ whole genome shotgun (WGS) entry which is preliminary data.</text>
</comment>
<keyword evidence="3" id="KW-1185">Reference proteome</keyword>
<reference evidence="2" key="1">
    <citation type="submission" date="2020-09" db="EMBL/GenBank/DDBJ databases">
        <authorList>
            <person name="Yoon J.-W."/>
        </authorList>
    </citation>
    <scope>NUCLEOTIDE SEQUENCE</scope>
    <source>
        <strain evidence="2">KMU-158</strain>
    </source>
</reference>
<dbReference type="EMBL" id="JACXLD010000009">
    <property type="protein sequence ID" value="MBD2859975.1"/>
    <property type="molecule type" value="Genomic_DNA"/>
</dbReference>
<organism evidence="2 3">
    <name type="scientific">Spongiibacter pelagi</name>
    <dbReference type="NCBI Taxonomy" id="2760804"/>
    <lineage>
        <taxon>Bacteria</taxon>
        <taxon>Pseudomonadati</taxon>
        <taxon>Pseudomonadota</taxon>
        <taxon>Gammaproteobacteria</taxon>
        <taxon>Cellvibrionales</taxon>
        <taxon>Spongiibacteraceae</taxon>
        <taxon>Spongiibacter</taxon>
    </lineage>
</organism>
<dbReference type="RefSeq" id="WP_190766376.1">
    <property type="nucleotide sequence ID" value="NZ_JACXLD010000009.1"/>
</dbReference>
<accession>A0A927C5W5</accession>
<evidence type="ECO:0000313" key="3">
    <source>
        <dbReference type="Proteomes" id="UP000610558"/>
    </source>
</evidence>
<feature type="compositionally biased region" description="Basic and acidic residues" evidence="1">
    <location>
        <begin position="93"/>
        <end position="103"/>
    </location>
</feature>
<feature type="region of interest" description="Disordered" evidence="1">
    <location>
        <begin position="93"/>
        <end position="117"/>
    </location>
</feature>
<sequence>MTNTKKIAGTTENWESRILGADEKYAKPSTDKSAKKALNDSLGMQMISIRFQKSLLEELKMIADINGIGYQPLIKQVLQRFVDAEKKDLLRKKAADARGEDLSTRNGNDEPPQSAAG</sequence>
<gene>
    <name evidence="2" type="ORF">IB286_13280</name>
</gene>
<evidence type="ECO:0000313" key="2">
    <source>
        <dbReference type="EMBL" id="MBD2859975.1"/>
    </source>
</evidence>
<dbReference type="Proteomes" id="UP000610558">
    <property type="component" value="Unassembled WGS sequence"/>
</dbReference>
<name>A0A927C5W5_9GAMM</name>
<dbReference type="AlphaFoldDB" id="A0A927C5W5"/>
<protein>
    <submittedName>
        <fullName evidence="2">Uncharacterized protein</fullName>
    </submittedName>
</protein>
<proteinExistence type="predicted"/>